<sequence>MKTITENLTVEVIKSMGEEIDLYRLIDPMWYTVNIYGTHEEYLKSAKDFTAEQRYLLALQWYTVETDNGGHHQFFFNSTGIVWRDALEGLKLFGIDTLYKYFLEVIEFFGGSISFDRKQRWDMLSEAEEKDEEALNDFLDKHDRFYYNHDEFDDKLITYIKNNPEKFVFVGSYETDED</sequence>
<evidence type="ECO:0000259" key="1">
    <source>
        <dbReference type="Pfam" id="PF14300"/>
    </source>
</evidence>
<name>A0A3P1XFV0_TANFO</name>
<dbReference type="InterPro" id="IPR025402">
    <property type="entry name" value="DMP19_C"/>
</dbReference>
<dbReference type="AlphaFoldDB" id="A0A3P1XFV0"/>
<proteinExistence type="predicted"/>
<comment type="caution">
    <text evidence="2">The sequence shown here is derived from an EMBL/GenBank/DDBJ whole genome shotgun (WGS) entry which is preliminary data.</text>
</comment>
<dbReference type="Gene3D" id="1.20.1420.60">
    <property type="match status" value="1"/>
</dbReference>
<dbReference type="Proteomes" id="UP000278609">
    <property type="component" value="Unassembled WGS sequence"/>
</dbReference>
<organism evidence="2 3">
    <name type="scientific">Tannerella forsythia</name>
    <name type="common">Bacteroides forsythus</name>
    <dbReference type="NCBI Taxonomy" id="28112"/>
    <lineage>
        <taxon>Bacteria</taxon>
        <taxon>Pseudomonadati</taxon>
        <taxon>Bacteroidota</taxon>
        <taxon>Bacteroidia</taxon>
        <taxon>Bacteroidales</taxon>
        <taxon>Tannerellaceae</taxon>
        <taxon>Tannerella</taxon>
    </lineage>
</organism>
<accession>A0A3P1XFV0</accession>
<gene>
    <name evidence="2" type="ORF">EII40_13515</name>
</gene>
<dbReference type="OrthoDB" id="7989464at2"/>
<feature type="domain" description="DNA mimic protein DMP19 C-terminal" evidence="1">
    <location>
        <begin position="48"/>
        <end position="163"/>
    </location>
</feature>
<reference evidence="2 3" key="1">
    <citation type="submission" date="2018-11" db="EMBL/GenBank/DDBJ databases">
        <title>Genomes From Bacteria Associated with the Canine Oral Cavity: a Test Case for Automated Genome-Based Taxonomic Assignment.</title>
        <authorList>
            <person name="Coil D.A."/>
            <person name="Jospin G."/>
            <person name="Darling A.E."/>
            <person name="Wallis C."/>
            <person name="Davis I.J."/>
            <person name="Harris S."/>
            <person name="Eisen J.A."/>
            <person name="Holcombe L.J."/>
            <person name="O'Flynn C."/>
        </authorList>
    </citation>
    <scope>NUCLEOTIDE SEQUENCE [LARGE SCALE GENOMIC DNA]</scope>
    <source>
        <strain evidence="2 3">OH2617_COT-023</strain>
    </source>
</reference>
<dbReference type="Pfam" id="PF14300">
    <property type="entry name" value="DMP19"/>
    <property type="match status" value="1"/>
</dbReference>
<protein>
    <submittedName>
        <fullName evidence="2">DUF4375 domain-containing protein</fullName>
    </submittedName>
</protein>
<evidence type="ECO:0000313" key="3">
    <source>
        <dbReference type="Proteomes" id="UP000278609"/>
    </source>
</evidence>
<dbReference type="EMBL" id="RQYS01000097">
    <property type="protein sequence ID" value="RRD56820.1"/>
    <property type="molecule type" value="Genomic_DNA"/>
</dbReference>
<evidence type="ECO:0000313" key="2">
    <source>
        <dbReference type="EMBL" id="RRD56820.1"/>
    </source>
</evidence>
<dbReference type="RefSeq" id="WP_124752743.1">
    <property type="nucleotide sequence ID" value="NZ_RQYS01000097.1"/>
</dbReference>